<accession>A0A450W8F9</accession>
<protein>
    <recommendedName>
        <fullName evidence="2">PIN domain-containing protein</fullName>
    </recommendedName>
</protein>
<proteinExistence type="predicted"/>
<gene>
    <name evidence="1" type="ORF">BECKLPF1236B_GA0070989_104617</name>
</gene>
<evidence type="ECO:0008006" key="2">
    <source>
        <dbReference type="Google" id="ProtNLM"/>
    </source>
</evidence>
<reference evidence="1" key="1">
    <citation type="submission" date="2019-02" db="EMBL/GenBank/DDBJ databases">
        <authorList>
            <person name="Gruber-Vodicka R. H."/>
            <person name="Seah K. B. B."/>
        </authorList>
    </citation>
    <scope>NUCLEOTIDE SEQUENCE</scope>
    <source>
        <strain evidence="1">BECK_S313</strain>
    </source>
</reference>
<evidence type="ECO:0000313" key="1">
    <source>
        <dbReference type="EMBL" id="VFK13333.1"/>
    </source>
</evidence>
<dbReference type="EMBL" id="CAADFK010000046">
    <property type="protein sequence ID" value="VFK13333.1"/>
    <property type="molecule type" value="Genomic_DNA"/>
</dbReference>
<sequence>MRIYLDSCCLQRPLDNQTHSRIRVETEAVFSVLAAVQAKELALLDSDALRY</sequence>
<name>A0A450W8F9_9GAMM</name>
<dbReference type="AlphaFoldDB" id="A0A450W8F9"/>
<organism evidence="1">
    <name type="scientific">Candidatus Kentrum sp. LPFa</name>
    <dbReference type="NCBI Taxonomy" id="2126335"/>
    <lineage>
        <taxon>Bacteria</taxon>
        <taxon>Pseudomonadati</taxon>
        <taxon>Pseudomonadota</taxon>
        <taxon>Gammaproteobacteria</taxon>
        <taxon>Candidatus Kentrum</taxon>
    </lineage>
</organism>